<protein>
    <recommendedName>
        <fullName evidence="4">Prepilin-type N-terminal cleavage/methylation domain-containing protein</fullName>
    </recommendedName>
</protein>
<gene>
    <name evidence="2" type="ORF">O1D97_15070</name>
</gene>
<feature type="transmembrane region" description="Helical" evidence="1">
    <location>
        <begin position="12"/>
        <end position="37"/>
    </location>
</feature>
<keyword evidence="1" id="KW-1133">Transmembrane helix</keyword>
<name>A0ABT4JZE9_9GAMM</name>
<evidence type="ECO:0000313" key="3">
    <source>
        <dbReference type="Proteomes" id="UP001149719"/>
    </source>
</evidence>
<sequence length="306" mass="34757">MRILSKRNSSQTGWVLLEVMISTLIIMLLLTFMVPILHQAKQHNEIVQQRFQAQSWIEGFKDNLKAQWEKLAWFGCNSLSDITIEIGHSDAANLPSRVRNKAIQGKSDWMKASLLGECLDFHTIDKNTFTFSSDCKWKAKQEIVFSHCLAPRTGWVDSVSGAMVSIQLNETVDAAQTSMSSSGLLLSKQEFVWYLAQGKGEHMSFWRAPLSSGNALELWSGIKQIAIYPLLDLDFDGRLDELSTEYGKYTASSLKAIWVESLVVYENCKTKTNEPLIKYKNFRGDTWIYNGRCEFVADFIVPLSVF</sequence>
<reference evidence="2" key="1">
    <citation type="submission" date="2022-12" db="EMBL/GenBank/DDBJ databases">
        <title>Marinomonas 15G1-11 sp. nov, isolated from marine algae.</title>
        <authorList>
            <person name="Butt M."/>
            <person name="Choi D.G."/>
            <person name="Kim J.M."/>
            <person name="Lee J.K."/>
            <person name="Baek J.H."/>
            <person name="Jeon C.O."/>
        </authorList>
    </citation>
    <scope>NUCLEOTIDE SEQUENCE</scope>
    <source>
        <strain evidence="2">15G1-11</strain>
    </source>
</reference>
<proteinExistence type="predicted"/>
<accession>A0ABT4JZE9</accession>
<comment type="caution">
    <text evidence="2">The sequence shown here is derived from an EMBL/GenBank/DDBJ whole genome shotgun (WGS) entry which is preliminary data.</text>
</comment>
<organism evidence="2 3">
    <name type="scientific">Marinomonas phaeophyticola</name>
    <dbReference type="NCBI Taxonomy" id="3004091"/>
    <lineage>
        <taxon>Bacteria</taxon>
        <taxon>Pseudomonadati</taxon>
        <taxon>Pseudomonadota</taxon>
        <taxon>Gammaproteobacteria</taxon>
        <taxon>Oceanospirillales</taxon>
        <taxon>Oceanospirillaceae</taxon>
        <taxon>Marinomonas</taxon>
    </lineage>
</organism>
<keyword evidence="3" id="KW-1185">Reference proteome</keyword>
<evidence type="ECO:0008006" key="4">
    <source>
        <dbReference type="Google" id="ProtNLM"/>
    </source>
</evidence>
<dbReference type="RefSeq" id="WP_269126897.1">
    <property type="nucleotide sequence ID" value="NZ_JAPUBN010000019.1"/>
</dbReference>
<dbReference type="EMBL" id="JAPUBN010000019">
    <property type="protein sequence ID" value="MCZ2722894.1"/>
    <property type="molecule type" value="Genomic_DNA"/>
</dbReference>
<evidence type="ECO:0000256" key="1">
    <source>
        <dbReference type="SAM" id="Phobius"/>
    </source>
</evidence>
<keyword evidence="1" id="KW-0812">Transmembrane</keyword>
<keyword evidence="1" id="KW-0472">Membrane</keyword>
<evidence type="ECO:0000313" key="2">
    <source>
        <dbReference type="EMBL" id="MCZ2722894.1"/>
    </source>
</evidence>
<dbReference type="Proteomes" id="UP001149719">
    <property type="component" value="Unassembled WGS sequence"/>
</dbReference>